<reference evidence="1 2" key="1">
    <citation type="journal article" date="2020" name="Genome Biol. Evol.">
        <title>Comparative genomics of strictly vertically transmitted, feminizing microsporidia endosymbionts of amphipod crustaceans.</title>
        <authorList>
            <person name="Cormier A."/>
            <person name="Chebbi M.A."/>
            <person name="Giraud I."/>
            <person name="Wattier R."/>
            <person name="Teixeira M."/>
            <person name="Gilbert C."/>
            <person name="Rigaud T."/>
            <person name="Cordaux R."/>
        </authorList>
    </citation>
    <scope>NUCLEOTIDE SEQUENCE [LARGE SCALE GENOMIC DNA]</scope>
    <source>
        <strain evidence="1 2">Ou3-Ou53</strain>
    </source>
</reference>
<gene>
    <name evidence="1" type="ORF">NGRA_2353</name>
</gene>
<sequence length="119" mass="13798">MFSIKDSSLSLRNGNNRNQNEAAFCFLQDGNGFIGETTKCPHYMETAKTVDHLVTKCDRMLSFDYTRRHNEVVRCIHQACLSYNLKSSKIIKKHSVQEVISNDKIEIRVNTRIKIDFKI</sequence>
<evidence type="ECO:0000313" key="1">
    <source>
        <dbReference type="EMBL" id="KAF9761884.1"/>
    </source>
</evidence>
<accession>A0A9P6GZI5</accession>
<evidence type="ECO:0000313" key="2">
    <source>
        <dbReference type="Proteomes" id="UP000740883"/>
    </source>
</evidence>
<proteinExistence type="predicted"/>
<organism evidence="1 2">
    <name type="scientific">Nosema granulosis</name>
    <dbReference type="NCBI Taxonomy" id="83296"/>
    <lineage>
        <taxon>Eukaryota</taxon>
        <taxon>Fungi</taxon>
        <taxon>Fungi incertae sedis</taxon>
        <taxon>Microsporidia</taxon>
        <taxon>Nosematidae</taxon>
        <taxon>Nosema</taxon>
    </lineage>
</organism>
<protein>
    <submittedName>
        <fullName evidence="1">Uncharacterized protein</fullName>
    </submittedName>
</protein>
<dbReference type="Proteomes" id="UP000740883">
    <property type="component" value="Unassembled WGS sequence"/>
</dbReference>
<dbReference type="AlphaFoldDB" id="A0A9P6GZI5"/>
<dbReference type="OrthoDB" id="2194416at2759"/>
<comment type="caution">
    <text evidence="1">The sequence shown here is derived from an EMBL/GenBank/DDBJ whole genome shotgun (WGS) entry which is preliminary data.</text>
</comment>
<keyword evidence="2" id="KW-1185">Reference proteome</keyword>
<name>A0A9P6GZI5_9MICR</name>
<dbReference type="EMBL" id="SBJO01000248">
    <property type="protein sequence ID" value="KAF9761884.1"/>
    <property type="molecule type" value="Genomic_DNA"/>
</dbReference>